<accession>A0AAV7UHT8</accession>
<gene>
    <name evidence="2" type="ORF">NDU88_005343</name>
</gene>
<dbReference type="AlphaFoldDB" id="A0AAV7UHT8"/>
<evidence type="ECO:0000256" key="1">
    <source>
        <dbReference type="SAM" id="MobiDB-lite"/>
    </source>
</evidence>
<comment type="caution">
    <text evidence="2">The sequence shown here is derived from an EMBL/GenBank/DDBJ whole genome shotgun (WGS) entry which is preliminary data.</text>
</comment>
<feature type="compositionally biased region" description="Basic and acidic residues" evidence="1">
    <location>
        <begin position="57"/>
        <end position="127"/>
    </location>
</feature>
<sequence>METGGGFLYTLAASRVDGNGINEDAPDWRCPRGAQEAEDGVPHSLGNDEAGIFPENLDIRVPRNTKREDGLYTSIEEKDAKEPGRVESSRLKKAVDDRRTGNHGVPKEAIDPSREGRTGDTLADRHAPGGTWLTKLRSFLKDNLKISRESCGRRGEGRDGTEGEERGSGLEGAGK</sequence>
<protein>
    <submittedName>
        <fullName evidence="2">Uncharacterized protein</fullName>
    </submittedName>
</protein>
<feature type="region of interest" description="Disordered" evidence="1">
    <location>
        <begin position="146"/>
        <end position="175"/>
    </location>
</feature>
<evidence type="ECO:0000313" key="3">
    <source>
        <dbReference type="Proteomes" id="UP001066276"/>
    </source>
</evidence>
<dbReference type="Proteomes" id="UP001066276">
    <property type="component" value="Chromosome 3_1"/>
</dbReference>
<organism evidence="2 3">
    <name type="scientific">Pleurodeles waltl</name>
    <name type="common">Iberian ribbed newt</name>
    <dbReference type="NCBI Taxonomy" id="8319"/>
    <lineage>
        <taxon>Eukaryota</taxon>
        <taxon>Metazoa</taxon>
        <taxon>Chordata</taxon>
        <taxon>Craniata</taxon>
        <taxon>Vertebrata</taxon>
        <taxon>Euteleostomi</taxon>
        <taxon>Amphibia</taxon>
        <taxon>Batrachia</taxon>
        <taxon>Caudata</taxon>
        <taxon>Salamandroidea</taxon>
        <taxon>Salamandridae</taxon>
        <taxon>Pleurodelinae</taxon>
        <taxon>Pleurodeles</taxon>
    </lineage>
</organism>
<feature type="region of interest" description="Disordered" evidence="1">
    <location>
        <begin position="30"/>
        <end position="130"/>
    </location>
</feature>
<dbReference type="EMBL" id="JANPWB010000005">
    <property type="protein sequence ID" value="KAJ1188584.1"/>
    <property type="molecule type" value="Genomic_DNA"/>
</dbReference>
<proteinExistence type="predicted"/>
<evidence type="ECO:0000313" key="2">
    <source>
        <dbReference type="EMBL" id="KAJ1188584.1"/>
    </source>
</evidence>
<keyword evidence="3" id="KW-1185">Reference proteome</keyword>
<reference evidence="2" key="1">
    <citation type="journal article" date="2022" name="bioRxiv">
        <title>Sequencing and chromosome-scale assembly of the giantPleurodeles waltlgenome.</title>
        <authorList>
            <person name="Brown T."/>
            <person name="Elewa A."/>
            <person name="Iarovenko S."/>
            <person name="Subramanian E."/>
            <person name="Araus A.J."/>
            <person name="Petzold A."/>
            <person name="Susuki M."/>
            <person name="Suzuki K.-i.T."/>
            <person name="Hayashi T."/>
            <person name="Toyoda A."/>
            <person name="Oliveira C."/>
            <person name="Osipova E."/>
            <person name="Leigh N.D."/>
            <person name="Simon A."/>
            <person name="Yun M.H."/>
        </authorList>
    </citation>
    <scope>NUCLEOTIDE SEQUENCE</scope>
    <source>
        <strain evidence="2">20211129_DDA</strain>
        <tissue evidence="2">Liver</tissue>
    </source>
</reference>
<name>A0AAV7UHT8_PLEWA</name>